<dbReference type="AlphaFoldDB" id="A0A3N2D9B0"/>
<evidence type="ECO:0000256" key="1">
    <source>
        <dbReference type="ARBA" id="ARBA00022798"/>
    </source>
</evidence>
<evidence type="ECO:0000256" key="3">
    <source>
        <dbReference type="ARBA" id="ARBA00023125"/>
    </source>
</evidence>
<dbReference type="GO" id="GO:0006071">
    <property type="term" value="P:glycerol metabolic process"/>
    <property type="evidence" value="ECO:0007669"/>
    <property type="project" value="UniProtKB-KW"/>
</dbReference>
<evidence type="ECO:0000313" key="9">
    <source>
        <dbReference type="EMBL" id="ROR96369.1"/>
    </source>
</evidence>
<keyword evidence="1" id="KW-0319">Glycerol metabolism</keyword>
<evidence type="ECO:0000256" key="4">
    <source>
        <dbReference type="ARBA" id="ARBA00023163"/>
    </source>
</evidence>
<dbReference type="InterPro" id="IPR036390">
    <property type="entry name" value="WH_DNA-bd_sf"/>
</dbReference>
<dbReference type="GO" id="GO:0045892">
    <property type="term" value="P:negative regulation of DNA-templated transcription"/>
    <property type="evidence" value="ECO:0007669"/>
    <property type="project" value="TreeGrafter"/>
</dbReference>
<evidence type="ECO:0000259" key="7">
    <source>
        <dbReference type="PROSITE" id="PS51077"/>
    </source>
</evidence>
<organism evidence="9 10">
    <name type="scientific">Salana multivorans</name>
    <dbReference type="NCBI Taxonomy" id="120377"/>
    <lineage>
        <taxon>Bacteria</taxon>
        <taxon>Bacillati</taxon>
        <taxon>Actinomycetota</taxon>
        <taxon>Actinomycetes</taxon>
        <taxon>Micrococcales</taxon>
        <taxon>Beutenbergiaceae</taxon>
        <taxon>Salana</taxon>
    </lineage>
</organism>
<feature type="domain" description="IclR-ED" evidence="8">
    <location>
        <begin position="98"/>
        <end position="280"/>
    </location>
</feature>
<dbReference type="InterPro" id="IPR036388">
    <property type="entry name" value="WH-like_DNA-bd_sf"/>
</dbReference>
<reference evidence="9 10" key="1">
    <citation type="submission" date="2018-11" db="EMBL/GenBank/DDBJ databases">
        <title>Sequencing the genomes of 1000 actinobacteria strains.</title>
        <authorList>
            <person name="Klenk H.-P."/>
        </authorList>
    </citation>
    <scope>NUCLEOTIDE SEQUENCE [LARGE SCALE GENOMIC DNA]</scope>
    <source>
        <strain evidence="9 10">DSM 13521</strain>
    </source>
</reference>
<proteinExistence type="predicted"/>
<dbReference type="SMART" id="SM00346">
    <property type="entry name" value="HTH_ICLR"/>
    <property type="match status" value="1"/>
</dbReference>
<evidence type="ECO:0000256" key="6">
    <source>
        <dbReference type="ARBA" id="ARBA00070406"/>
    </source>
</evidence>
<dbReference type="FunFam" id="1.10.10.10:FF:000056">
    <property type="entry name" value="IclR family transcriptional regulator"/>
    <property type="match status" value="1"/>
</dbReference>
<dbReference type="InterPro" id="IPR005471">
    <property type="entry name" value="Tscrpt_reg_IclR_N"/>
</dbReference>
<evidence type="ECO:0000313" key="10">
    <source>
        <dbReference type="Proteomes" id="UP000275356"/>
    </source>
</evidence>
<dbReference type="PANTHER" id="PTHR30136">
    <property type="entry name" value="HELIX-TURN-HELIX TRANSCRIPTIONAL REGULATOR, ICLR FAMILY"/>
    <property type="match status" value="1"/>
</dbReference>
<dbReference type="InterPro" id="IPR014757">
    <property type="entry name" value="Tscrpt_reg_IclR_C"/>
</dbReference>
<dbReference type="Gene3D" id="1.10.10.10">
    <property type="entry name" value="Winged helix-like DNA-binding domain superfamily/Winged helix DNA-binding domain"/>
    <property type="match status" value="1"/>
</dbReference>
<dbReference type="PROSITE" id="PS51077">
    <property type="entry name" value="HTH_ICLR"/>
    <property type="match status" value="1"/>
</dbReference>
<dbReference type="OrthoDB" id="4929328at2"/>
<comment type="caution">
    <text evidence="9">The sequence shown here is derived from an EMBL/GenBank/DDBJ whole genome shotgun (WGS) entry which is preliminary data.</text>
</comment>
<name>A0A3N2D9B0_9MICO</name>
<dbReference type="Pfam" id="PF09339">
    <property type="entry name" value="HTH_IclR"/>
    <property type="match status" value="1"/>
</dbReference>
<sequence length="281" mass="29998">MVTAIVSQTSVRQSLIMRSLENPWPQAPASPETRTVQSVSRAFVALRTLAQAGRPMSLSDIARRIGVSKPSTYHLLRTLALERAVTRTNDGLYELGWGLWELGSSVVRSNDLARIARFHLDQLSEQTGEAVLLSILEGHAVLYLDRGQASAGFELIANVGRRSSLHGNASGKVLLAHAPATFIDEVLATPLRSFTTNSITDPGELRAELERVRAAGHAVCWQEQELGMSSVGVPIRDHAGDVVAALAVAGPATRVNESTAATLVDLLEAEAEAISAGLGPR</sequence>
<evidence type="ECO:0000256" key="5">
    <source>
        <dbReference type="ARBA" id="ARBA00058938"/>
    </source>
</evidence>
<dbReference type="GO" id="GO:0003700">
    <property type="term" value="F:DNA-binding transcription factor activity"/>
    <property type="evidence" value="ECO:0007669"/>
    <property type="project" value="TreeGrafter"/>
</dbReference>
<dbReference type="GO" id="GO:0003677">
    <property type="term" value="F:DNA binding"/>
    <property type="evidence" value="ECO:0007669"/>
    <property type="project" value="UniProtKB-KW"/>
</dbReference>
<keyword evidence="4" id="KW-0804">Transcription</keyword>
<dbReference type="InterPro" id="IPR029016">
    <property type="entry name" value="GAF-like_dom_sf"/>
</dbReference>
<feature type="domain" description="HTH iclR-type" evidence="7">
    <location>
        <begin position="36"/>
        <end position="97"/>
    </location>
</feature>
<keyword evidence="10" id="KW-1185">Reference proteome</keyword>
<accession>A0A3N2D9B0</accession>
<gene>
    <name evidence="9" type="ORF">EDD28_0952</name>
</gene>
<dbReference type="Gene3D" id="3.30.450.40">
    <property type="match status" value="1"/>
</dbReference>
<dbReference type="PANTHER" id="PTHR30136:SF35">
    <property type="entry name" value="HTH-TYPE TRANSCRIPTIONAL REGULATOR RV1719"/>
    <property type="match status" value="1"/>
</dbReference>
<dbReference type="EMBL" id="RKHQ01000001">
    <property type="protein sequence ID" value="ROR96369.1"/>
    <property type="molecule type" value="Genomic_DNA"/>
</dbReference>
<dbReference type="Pfam" id="PF01614">
    <property type="entry name" value="IclR_C"/>
    <property type="match status" value="1"/>
</dbReference>
<comment type="function">
    <text evidence="5">May be an activator protein for the gylABX operon.</text>
</comment>
<dbReference type="PROSITE" id="PS51078">
    <property type="entry name" value="ICLR_ED"/>
    <property type="match status" value="1"/>
</dbReference>
<evidence type="ECO:0000256" key="2">
    <source>
        <dbReference type="ARBA" id="ARBA00023015"/>
    </source>
</evidence>
<keyword evidence="3" id="KW-0238">DNA-binding</keyword>
<dbReference type="Proteomes" id="UP000275356">
    <property type="component" value="Unassembled WGS sequence"/>
</dbReference>
<dbReference type="SUPFAM" id="SSF55781">
    <property type="entry name" value="GAF domain-like"/>
    <property type="match status" value="1"/>
</dbReference>
<dbReference type="InterPro" id="IPR050707">
    <property type="entry name" value="HTH_MetabolicPath_Reg"/>
</dbReference>
<keyword evidence="2" id="KW-0805">Transcription regulation</keyword>
<dbReference type="SUPFAM" id="SSF46785">
    <property type="entry name" value="Winged helix' DNA-binding domain"/>
    <property type="match status" value="1"/>
</dbReference>
<protein>
    <recommendedName>
        <fullName evidence="6">Glycerol operon regulatory protein</fullName>
    </recommendedName>
</protein>
<evidence type="ECO:0000259" key="8">
    <source>
        <dbReference type="PROSITE" id="PS51078"/>
    </source>
</evidence>